<keyword evidence="4 10" id="KW-0808">Transferase</keyword>
<feature type="binding site" evidence="10">
    <location>
        <begin position="311"/>
        <end position="319"/>
    </location>
    <ligand>
        <name>5-phospho-alpha-D-ribose 1-diphosphate</name>
        <dbReference type="ChEBI" id="CHEBI:58017"/>
    </ligand>
</feature>
<comment type="similarity">
    <text evidence="10">Belongs to the anthranilate phosphoribosyltransferase family.</text>
</comment>
<evidence type="ECO:0000256" key="4">
    <source>
        <dbReference type="ARBA" id="ARBA00022679"/>
    </source>
</evidence>
<dbReference type="FunFam" id="3.40.50.880:FF:000003">
    <property type="entry name" value="Anthranilate synthase component II"/>
    <property type="match status" value="1"/>
</dbReference>
<dbReference type="CDD" id="cd01743">
    <property type="entry name" value="GATase1_Anthranilate_Synthase"/>
    <property type="match status" value="1"/>
</dbReference>
<name>A0AAX3BEC6_9SPIR</name>
<feature type="binding site" evidence="10">
    <location>
        <position position="291"/>
    </location>
    <ligand>
        <name>5-phospho-alpha-D-ribose 1-diphosphate</name>
        <dbReference type="ChEBI" id="CHEBI:58017"/>
    </ligand>
</feature>
<dbReference type="PRINTS" id="PR00096">
    <property type="entry name" value="GATASE"/>
</dbReference>
<dbReference type="InterPro" id="IPR029062">
    <property type="entry name" value="Class_I_gatase-like"/>
</dbReference>
<keyword evidence="10" id="KW-0460">Magnesium</keyword>
<dbReference type="PROSITE" id="PS51273">
    <property type="entry name" value="GATASE_TYPE_1"/>
    <property type="match status" value="1"/>
</dbReference>
<comment type="subunit">
    <text evidence="10">Homodimer.</text>
</comment>
<organism evidence="14 15">
    <name type="scientific">Thermospira aquatica</name>
    <dbReference type="NCBI Taxonomy" id="2828656"/>
    <lineage>
        <taxon>Bacteria</taxon>
        <taxon>Pseudomonadati</taxon>
        <taxon>Spirochaetota</taxon>
        <taxon>Spirochaetia</taxon>
        <taxon>Brevinematales</taxon>
        <taxon>Thermospiraceae</taxon>
        <taxon>Thermospira</taxon>
    </lineage>
</organism>
<dbReference type="Gene3D" id="3.40.50.880">
    <property type="match status" value="1"/>
</dbReference>
<feature type="domain" description="Glycosyl transferase family 3" evidence="12">
    <location>
        <begin position="276"/>
        <end position="525"/>
    </location>
</feature>
<dbReference type="Pfam" id="PF00117">
    <property type="entry name" value="GATase"/>
    <property type="match status" value="1"/>
</dbReference>
<dbReference type="InterPro" id="IPR035902">
    <property type="entry name" value="Nuc_phospho_transferase"/>
</dbReference>
<feature type="domain" description="Glutamine amidotransferase" evidence="11">
    <location>
        <begin position="3"/>
        <end position="187"/>
    </location>
</feature>
<dbReference type="GO" id="GO:0005829">
    <property type="term" value="C:cytosol"/>
    <property type="evidence" value="ECO:0007669"/>
    <property type="project" value="TreeGrafter"/>
</dbReference>
<comment type="pathway">
    <text evidence="1 10">Amino-acid biosynthesis; L-tryptophan biosynthesis; L-tryptophan from chorismate: step 2/5.</text>
</comment>
<dbReference type="PRINTS" id="PR00097">
    <property type="entry name" value="ANTSNTHASEII"/>
</dbReference>
<evidence type="ECO:0000256" key="8">
    <source>
        <dbReference type="ARBA" id="ARBA00052328"/>
    </source>
</evidence>
<reference evidence="14" key="2">
    <citation type="submission" date="2022-06" db="EMBL/GenBank/DDBJ databases">
        <title>Thermospira aquatica gen. nov., sp. nov.</title>
        <authorList>
            <person name="Ben Ali Gam Z."/>
            <person name="Labat M."/>
        </authorList>
    </citation>
    <scope>NUCLEOTIDE SEQUENCE</scope>
    <source>
        <strain evidence="14">F1F22</strain>
    </source>
</reference>
<proteinExistence type="inferred from homology"/>
<feature type="binding site" evidence="10">
    <location>
        <position position="283"/>
    </location>
    <ligand>
        <name>anthranilate</name>
        <dbReference type="ChEBI" id="CHEBI:16567"/>
        <label>1</label>
    </ligand>
</feature>
<reference evidence="14" key="1">
    <citation type="submission" date="2021-04" db="EMBL/GenBank/DDBJ databases">
        <authorList>
            <person name="Postec A."/>
        </authorList>
    </citation>
    <scope>NUCLEOTIDE SEQUENCE</scope>
    <source>
        <strain evidence="14">F1F22</strain>
    </source>
</reference>
<dbReference type="Pfam" id="PF00591">
    <property type="entry name" value="Glycos_transf_3"/>
    <property type="match status" value="1"/>
</dbReference>
<dbReference type="Pfam" id="PF02885">
    <property type="entry name" value="Glycos_trans_3N"/>
    <property type="match status" value="1"/>
</dbReference>
<evidence type="ECO:0000259" key="13">
    <source>
        <dbReference type="Pfam" id="PF02885"/>
    </source>
</evidence>
<feature type="binding site" evidence="10">
    <location>
        <begin position="286"/>
        <end position="287"/>
    </location>
    <ligand>
        <name>5-phospho-alpha-D-ribose 1-diphosphate</name>
        <dbReference type="ChEBI" id="CHEBI:58017"/>
    </ligand>
</feature>
<evidence type="ECO:0000313" key="14">
    <source>
        <dbReference type="EMBL" id="URA10111.1"/>
    </source>
</evidence>
<dbReference type="AlphaFoldDB" id="A0AAX3BEC6"/>
<feature type="binding site" evidence="10">
    <location>
        <position position="283"/>
    </location>
    <ligand>
        <name>5-phospho-alpha-D-ribose 1-diphosphate</name>
        <dbReference type="ChEBI" id="CHEBI:58017"/>
    </ligand>
</feature>
<dbReference type="PANTHER" id="PTHR43285:SF2">
    <property type="entry name" value="ANTHRANILATE PHOSPHORIBOSYLTRANSFERASE"/>
    <property type="match status" value="1"/>
</dbReference>
<dbReference type="InterPro" id="IPR017459">
    <property type="entry name" value="Glycosyl_Trfase_fam3_N_dom"/>
</dbReference>
<comment type="function">
    <text evidence="10">Catalyzes the transfer of the phosphoribosyl group of 5-phosphorylribose-1-pyrophosphate (PRPP) to anthranilate to yield N-(5'-phosphoribosyl)-anthranilate (PRA).</text>
</comment>
<dbReference type="InterPro" id="IPR005940">
    <property type="entry name" value="Anthranilate_Pribosyl_Tfrase"/>
</dbReference>
<evidence type="ECO:0000256" key="5">
    <source>
        <dbReference type="ARBA" id="ARBA00022822"/>
    </source>
</evidence>
<dbReference type="PRINTS" id="PR00099">
    <property type="entry name" value="CPSGATASE"/>
</dbReference>
<feature type="binding site" evidence="10">
    <location>
        <begin position="293"/>
        <end position="296"/>
    </location>
    <ligand>
        <name>5-phospho-alpha-D-ribose 1-diphosphate</name>
        <dbReference type="ChEBI" id="CHEBI:58017"/>
    </ligand>
</feature>
<dbReference type="InterPro" id="IPR006221">
    <property type="entry name" value="TrpG/PapA_dom"/>
</dbReference>
<dbReference type="EMBL" id="CP073355">
    <property type="protein sequence ID" value="URA10111.1"/>
    <property type="molecule type" value="Genomic_DNA"/>
</dbReference>
<protein>
    <recommendedName>
        <fullName evidence="10">Anthranilate phosphoribosyltransferase</fullName>
        <ecNumber evidence="10">2.4.2.18</ecNumber>
    </recommendedName>
</protein>
<dbReference type="Proteomes" id="UP001056539">
    <property type="component" value="Chromosome"/>
</dbReference>
<dbReference type="InterPro" id="IPR000312">
    <property type="entry name" value="Glycosyl_Trfase_fam3"/>
</dbReference>
<dbReference type="SUPFAM" id="SSF52317">
    <property type="entry name" value="Class I glutamine amidotransferase-like"/>
    <property type="match status" value="1"/>
</dbReference>
<dbReference type="NCBIfam" id="TIGR01245">
    <property type="entry name" value="trpD"/>
    <property type="match status" value="1"/>
</dbReference>
<evidence type="ECO:0000256" key="10">
    <source>
        <dbReference type="HAMAP-Rule" id="MF_00211"/>
    </source>
</evidence>
<feature type="binding site" evidence="10">
    <location>
        <position position="314"/>
    </location>
    <ligand>
        <name>anthranilate</name>
        <dbReference type="ChEBI" id="CHEBI:16567"/>
        <label>1</label>
    </ligand>
</feature>
<evidence type="ECO:0000256" key="9">
    <source>
        <dbReference type="ARBA" id="ARBA00061188"/>
    </source>
</evidence>
<dbReference type="SUPFAM" id="SSF47648">
    <property type="entry name" value="Nucleoside phosphorylase/phosphoribosyltransferase N-terminal domain"/>
    <property type="match status" value="1"/>
</dbReference>
<dbReference type="NCBIfam" id="TIGR00566">
    <property type="entry name" value="trpG_papA"/>
    <property type="match status" value="1"/>
</dbReference>
<feature type="binding site" evidence="10">
    <location>
        <position position="295"/>
    </location>
    <ligand>
        <name>Mg(2+)</name>
        <dbReference type="ChEBI" id="CHEBI:18420"/>
        <label>1</label>
    </ligand>
</feature>
<keyword evidence="10" id="KW-0479">Metal-binding</keyword>
<keyword evidence="6" id="KW-0315">Glutamine amidotransferase</keyword>
<evidence type="ECO:0000256" key="7">
    <source>
        <dbReference type="ARBA" id="ARBA00023141"/>
    </source>
</evidence>
<keyword evidence="5 10" id="KW-0822">Tryptophan biosynthesis</keyword>
<dbReference type="PANTHER" id="PTHR43285">
    <property type="entry name" value="ANTHRANILATE PHOSPHORIBOSYLTRANSFERASE"/>
    <property type="match status" value="1"/>
</dbReference>
<feature type="binding site" evidence="10">
    <location>
        <position position="429"/>
    </location>
    <ligand>
        <name>Mg(2+)</name>
        <dbReference type="ChEBI" id="CHEBI:18420"/>
        <label>1</label>
    </ligand>
</feature>
<evidence type="ECO:0000256" key="2">
    <source>
        <dbReference type="ARBA" id="ARBA00022605"/>
    </source>
</evidence>
<dbReference type="GO" id="GO:0004048">
    <property type="term" value="F:anthranilate phosphoribosyltransferase activity"/>
    <property type="evidence" value="ECO:0007669"/>
    <property type="project" value="UniProtKB-UniRule"/>
</dbReference>
<keyword evidence="7 10" id="KW-0057">Aromatic amino acid biosynthesis</keyword>
<dbReference type="Gene3D" id="3.40.1030.10">
    <property type="entry name" value="Nucleoside phosphorylase/phosphoribosyltransferase catalytic domain"/>
    <property type="match status" value="1"/>
</dbReference>
<dbReference type="HAMAP" id="MF_00211">
    <property type="entry name" value="TrpD"/>
    <property type="match status" value="1"/>
</dbReference>
<feature type="binding site" evidence="10">
    <location>
        <position position="429"/>
    </location>
    <ligand>
        <name>Mg(2+)</name>
        <dbReference type="ChEBI" id="CHEBI:18420"/>
        <label>2</label>
    </ligand>
</feature>
<keyword evidence="15" id="KW-1185">Reference proteome</keyword>
<dbReference type="InterPro" id="IPR017926">
    <property type="entry name" value="GATASE"/>
</dbReference>
<comment type="catalytic activity">
    <reaction evidence="8 10">
        <text>N-(5-phospho-beta-D-ribosyl)anthranilate + diphosphate = 5-phospho-alpha-D-ribose 1-diphosphate + anthranilate</text>
        <dbReference type="Rhea" id="RHEA:11768"/>
        <dbReference type="ChEBI" id="CHEBI:16567"/>
        <dbReference type="ChEBI" id="CHEBI:18277"/>
        <dbReference type="ChEBI" id="CHEBI:33019"/>
        <dbReference type="ChEBI" id="CHEBI:58017"/>
        <dbReference type="EC" id="2.4.2.18"/>
    </reaction>
</comment>
<keyword evidence="3 10" id="KW-0328">Glycosyltransferase</keyword>
<dbReference type="GO" id="GO:0000162">
    <property type="term" value="P:L-tryptophan biosynthetic process"/>
    <property type="evidence" value="ECO:0007669"/>
    <property type="project" value="UniProtKB-UniRule"/>
</dbReference>
<evidence type="ECO:0000256" key="1">
    <source>
        <dbReference type="ARBA" id="ARBA00004907"/>
    </source>
</evidence>
<evidence type="ECO:0000259" key="11">
    <source>
        <dbReference type="Pfam" id="PF00117"/>
    </source>
</evidence>
<evidence type="ECO:0000259" key="12">
    <source>
        <dbReference type="Pfam" id="PF00591"/>
    </source>
</evidence>
<accession>A0AAX3BEC6</accession>
<gene>
    <name evidence="10 14" type="primary">trpD</name>
    <name evidence="14" type="ORF">KDW03_11615</name>
</gene>
<evidence type="ECO:0000256" key="6">
    <source>
        <dbReference type="ARBA" id="ARBA00022962"/>
    </source>
</evidence>
<dbReference type="EC" id="2.4.2.18" evidence="10"/>
<dbReference type="SUPFAM" id="SSF52418">
    <property type="entry name" value="Nucleoside phosphorylase/phosphoribosyltransferase catalytic domain"/>
    <property type="match status" value="1"/>
</dbReference>
<evidence type="ECO:0000313" key="15">
    <source>
        <dbReference type="Proteomes" id="UP001056539"/>
    </source>
</evidence>
<dbReference type="InterPro" id="IPR036320">
    <property type="entry name" value="Glycosyl_Trfase_fam3_N_dom_sf"/>
</dbReference>
<sequence>MILVIDNYDSFIYNIVQYLGEYEKEIQVYRNDAISLDEALNMKIDGIVISPGPGRPEESGVSLDMIRYAIDENIPLLGVCLGHQALTIVVGGQVSGATHIMHGKASSITHNGKGVFEGIPSPFTAIRYHSLVAVRASLPETLEITAESDDGEIMGLAYKDKPIYGVQFHPESILTDYGKQMIANFVRIVHQKQQEKLVGKVSSLSKNIFQRLSMRENLSEEETEAFTDLMLEGHTTPSQIAAYLSLLRMKGETAAEIAGSARSMARHCVSVNLSDEKVVDTCGSGGDKSNTFNISTAAAFVVAGAGYKVAKHGNRSITSQSGSADVLEKLGFCVTAGPDVVKRCIEKTNFGFIFAPQYHPGLKYVMPVRKELGFRTLFNILGPLVNPAHVKYHVMGVFSRELYELLPEVFVRLGYKRALVLHGEGGLDEATIEGKTLITEIKESTTKEMILDPADFNLAGKLENCRISSPEESKTIIENILQRKETGDPSKAVILNAGLAIYILDDISLDQAFTKARQAIENGRAWQTLLQARELSWEKA</sequence>
<feature type="binding site" evidence="10">
    <location>
        <position position="369"/>
    </location>
    <ligand>
        <name>anthranilate</name>
        <dbReference type="ChEBI" id="CHEBI:16567"/>
        <label>2</label>
    </ligand>
</feature>
<evidence type="ECO:0000256" key="3">
    <source>
        <dbReference type="ARBA" id="ARBA00022676"/>
    </source>
</evidence>
<feature type="binding site" evidence="10">
    <location>
        <position position="428"/>
    </location>
    <ligand>
        <name>Mg(2+)</name>
        <dbReference type="ChEBI" id="CHEBI:18420"/>
        <label>2</label>
    </ligand>
</feature>
<keyword evidence="2 10" id="KW-0028">Amino-acid biosynthesis</keyword>
<feature type="domain" description="Glycosyl transferase family 3 N-terminal" evidence="13">
    <location>
        <begin position="207"/>
        <end position="268"/>
    </location>
</feature>
<dbReference type="RefSeq" id="WP_271435243.1">
    <property type="nucleotide sequence ID" value="NZ_CP073355.1"/>
</dbReference>
<dbReference type="Gene3D" id="1.20.970.10">
    <property type="entry name" value="Transferase, Pyrimidine Nucleoside Phosphorylase, Chain C"/>
    <property type="match status" value="1"/>
</dbReference>
<dbReference type="FunFam" id="3.40.1030.10:FF:000002">
    <property type="entry name" value="Anthranilate phosphoribosyltransferase"/>
    <property type="match status" value="1"/>
</dbReference>
<comment type="cofactor">
    <cofactor evidence="10">
        <name>Mg(2+)</name>
        <dbReference type="ChEBI" id="CHEBI:18420"/>
    </cofactor>
    <text evidence="10">Binds 2 magnesium ions per monomer.</text>
</comment>
<dbReference type="KEGG" id="taqu:KDW03_11615"/>
<comment type="similarity">
    <text evidence="9">In the C-terminal section; belongs to the anthranilate phosphoribosyltransferase family.</text>
</comment>
<feature type="binding site" evidence="10">
    <location>
        <position position="323"/>
    </location>
    <ligand>
        <name>5-phospho-alpha-D-ribose 1-diphosphate</name>
        <dbReference type="ChEBI" id="CHEBI:58017"/>
    </ligand>
</feature>
<dbReference type="GO" id="GO:0000287">
    <property type="term" value="F:magnesium ion binding"/>
    <property type="evidence" value="ECO:0007669"/>
    <property type="project" value="UniProtKB-UniRule"/>
</dbReference>
<comment type="caution">
    <text evidence="10">Lacks conserved residue(s) required for the propagation of feature annotation.</text>
</comment>